<accession>A0A6J6DQI2</accession>
<dbReference type="AlphaFoldDB" id="A0A6J6DQI2"/>
<proteinExistence type="predicted"/>
<evidence type="ECO:0000313" key="1">
    <source>
        <dbReference type="EMBL" id="CAB4565454.1"/>
    </source>
</evidence>
<gene>
    <name evidence="1" type="ORF">UFOPK1495_01755</name>
</gene>
<name>A0A6J6DQI2_9ZZZZ</name>
<dbReference type="EMBL" id="CAEZSU010000253">
    <property type="protein sequence ID" value="CAB4565454.1"/>
    <property type="molecule type" value="Genomic_DNA"/>
</dbReference>
<dbReference type="SUPFAM" id="SSF159245">
    <property type="entry name" value="AttH-like"/>
    <property type="match status" value="1"/>
</dbReference>
<sequence>MTLTPFDEFPIHQVPKPISLSGTTDRNAYGRYWFGATHRGGEFQIEIAFGRYNNLQVQDTSVSISRNGSQHAFHAARRASDDPTELTIGPATLEIIEPFRQLRYSVAPNETGITCDMRWRSRVGALLEDHTVMTDGPHTILDMARYMQFGTWEGFVDVDGDRTEFTHDEVVGIRDRSWGVRPVGAPTPGKPSSGPPNAWLWSPIHFDDECVVAGWFQSPGGVFWRPDGHRIDVIDPVPASVTLEDASVRRFDPVGQRLQFHSGTRWVSHAEIDLLGDGGEEIVLELEPVSRFDMRALGYMNPEWGHGLWHGEIELGREDWNFDDVSPQDPTHQHVHHIVRARMGDKVGIGIFEQIIFGPHTQFGFNDILDGAR</sequence>
<reference evidence="1" key="1">
    <citation type="submission" date="2020-05" db="EMBL/GenBank/DDBJ databases">
        <authorList>
            <person name="Chiriac C."/>
            <person name="Salcher M."/>
            <person name="Ghai R."/>
            <person name="Kavagutti S V."/>
        </authorList>
    </citation>
    <scope>NUCLEOTIDE SEQUENCE</scope>
</reference>
<protein>
    <submittedName>
        <fullName evidence="1">Unannotated protein</fullName>
    </submittedName>
</protein>
<organism evidence="1">
    <name type="scientific">freshwater metagenome</name>
    <dbReference type="NCBI Taxonomy" id="449393"/>
    <lineage>
        <taxon>unclassified sequences</taxon>
        <taxon>metagenomes</taxon>
        <taxon>ecological metagenomes</taxon>
    </lineage>
</organism>